<keyword evidence="7" id="KW-0547">Nucleotide-binding</keyword>
<dbReference type="InterPro" id="IPR003660">
    <property type="entry name" value="HAMP_dom"/>
</dbReference>
<dbReference type="Pfam" id="PF02518">
    <property type="entry name" value="HATPase_c"/>
    <property type="match status" value="1"/>
</dbReference>
<protein>
    <recommendedName>
        <fullName evidence="3">histidine kinase</fullName>
        <ecNumber evidence="3">2.7.13.3</ecNumber>
    </recommendedName>
</protein>
<dbReference type="EMBL" id="BDUF01000106">
    <property type="protein sequence ID" value="GAX91655.1"/>
    <property type="molecule type" value="Genomic_DNA"/>
</dbReference>
<evidence type="ECO:0000256" key="6">
    <source>
        <dbReference type="ARBA" id="ARBA00022679"/>
    </source>
</evidence>
<evidence type="ECO:0000256" key="9">
    <source>
        <dbReference type="ARBA" id="ARBA00022840"/>
    </source>
</evidence>
<comment type="caution">
    <text evidence="15">The sequence shown here is derived from an EMBL/GenBank/DDBJ whole genome shotgun (WGS) entry which is preliminary data.</text>
</comment>
<dbReference type="CDD" id="cd16922">
    <property type="entry name" value="HATPase_EvgS-ArcB-TorS-like"/>
    <property type="match status" value="1"/>
</dbReference>
<evidence type="ECO:0000256" key="3">
    <source>
        <dbReference type="ARBA" id="ARBA00012438"/>
    </source>
</evidence>
<dbReference type="PANTHER" id="PTHR43711:SF1">
    <property type="entry name" value="HISTIDINE KINASE 1"/>
    <property type="match status" value="1"/>
</dbReference>
<dbReference type="SUPFAM" id="SSF55874">
    <property type="entry name" value="ATPase domain of HSP90 chaperone/DNA topoisomerase II/histidine kinase"/>
    <property type="match status" value="1"/>
</dbReference>
<proteinExistence type="predicted"/>
<dbReference type="GO" id="GO:0005886">
    <property type="term" value="C:plasma membrane"/>
    <property type="evidence" value="ECO:0007669"/>
    <property type="project" value="UniProtKB-SubCell"/>
</dbReference>
<dbReference type="SMART" id="SM00388">
    <property type="entry name" value="HisKA"/>
    <property type="match status" value="1"/>
</dbReference>
<keyword evidence="10" id="KW-0902">Two-component regulatory system</keyword>
<gene>
    <name evidence="15" type="ORF">EFBL_3345</name>
</gene>
<evidence type="ECO:0000256" key="7">
    <source>
        <dbReference type="ARBA" id="ARBA00022741"/>
    </source>
</evidence>
<dbReference type="GO" id="GO:0005524">
    <property type="term" value="F:ATP binding"/>
    <property type="evidence" value="ECO:0007669"/>
    <property type="project" value="UniProtKB-KW"/>
</dbReference>
<keyword evidence="12" id="KW-1133">Transmembrane helix</keyword>
<dbReference type="CDD" id="cd00082">
    <property type="entry name" value="HisKA"/>
    <property type="match status" value="1"/>
</dbReference>
<name>A0A292YT46_9BACL</name>
<keyword evidence="8 15" id="KW-0418">Kinase</keyword>
<evidence type="ECO:0000313" key="16">
    <source>
        <dbReference type="Proteomes" id="UP000217785"/>
    </source>
</evidence>
<sequence length="474" mass="53078">MRWNRIVVKLIGAILLLFLVVLLPLGFVIDRIFSGFYYRQVQEEIDGLSSRYAQSVAVTRDLMTVNMIEMMANFSDVKLYIADVDGRVIASSGVPGISTGSFISDEEIQALYSGNSIFKEYKAPAAGEHFLVAGKPILNGNAFYGGVFVLSSIEGINQSVAKIRKLLILSGIGAFFLALGFTYVLSRRLSDPLLQMERATRQIAKGDLHARVKVASGDEIGSLAKAINDLAKDLQRYRDTRSEFFANISHELRTPITYLEGYAKVLKEGLYQTEKEKEQYLDIIYQESLRLCRLIHDLFELSKMEEGKISLNLEWIDLREVLENSVRKASLKVKAKGIGIHLTTAEDLPLIWGDGLRMEQIFINLMDNAIRYTKQGRITVEAGSVNSGSVRVSIEDTGIGIPETELPYIFERFYRVEKSRSREHGGTGLGLAIVKKLVELQGGRIRVISELGKGTRFEIQFPVKHDGNPEEARL</sequence>
<dbReference type="InterPro" id="IPR036890">
    <property type="entry name" value="HATPase_C_sf"/>
</dbReference>
<dbReference type="SMART" id="SM00304">
    <property type="entry name" value="HAMP"/>
    <property type="match status" value="1"/>
</dbReference>
<dbReference type="InterPro" id="IPR003661">
    <property type="entry name" value="HisK_dim/P_dom"/>
</dbReference>
<dbReference type="Proteomes" id="UP000217785">
    <property type="component" value="Unassembled WGS sequence"/>
</dbReference>
<evidence type="ECO:0000313" key="15">
    <source>
        <dbReference type="EMBL" id="GAX91655.1"/>
    </source>
</evidence>
<dbReference type="PANTHER" id="PTHR43711">
    <property type="entry name" value="TWO-COMPONENT HISTIDINE KINASE"/>
    <property type="match status" value="1"/>
</dbReference>
<dbReference type="InterPro" id="IPR005467">
    <property type="entry name" value="His_kinase_dom"/>
</dbReference>
<dbReference type="Gene3D" id="3.30.565.10">
    <property type="entry name" value="Histidine kinase-like ATPase, C-terminal domain"/>
    <property type="match status" value="1"/>
</dbReference>
<feature type="domain" description="HAMP" evidence="14">
    <location>
        <begin position="187"/>
        <end position="239"/>
    </location>
</feature>
<comment type="catalytic activity">
    <reaction evidence="1">
        <text>ATP + protein L-histidine = ADP + protein N-phospho-L-histidine.</text>
        <dbReference type="EC" id="2.7.13.3"/>
    </reaction>
</comment>
<keyword evidence="12" id="KW-0812">Transmembrane</keyword>
<dbReference type="InterPro" id="IPR004358">
    <property type="entry name" value="Sig_transdc_His_kin-like_C"/>
</dbReference>
<evidence type="ECO:0000259" key="13">
    <source>
        <dbReference type="PROSITE" id="PS50109"/>
    </source>
</evidence>
<dbReference type="InterPro" id="IPR003594">
    <property type="entry name" value="HATPase_dom"/>
</dbReference>
<feature type="transmembrane region" description="Helical" evidence="12">
    <location>
        <begin position="166"/>
        <end position="185"/>
    </location>
</feature>
<feature type="domain" description="Histidine kinase" evidence="13">
    <location>
        <begin position="247"/>
        <end position="465"/>
    </location>
</feature>
<dbReference type="OrthoDB" id="9813151at2"/>
<evidence type="ECO:0000256" key="10">
    <source>
        <dbReference type="ARBA" id="ARBA00023012"/>
    </source>
</evidence>
<keyword evidence="4" id="KW-1003">Cell membrane</keyword>
<evidence type="ECO:0000256" key="8">
    <source>
        <dbReference type="ARBA" id="ARBA00022777"/>
    </source>
</evidence>
<keyword evidence="11 12" id="KW-0472">Membrane</keyword>
<dbReference type="PROSITE" id="PS50885">
    <property type="entry name" value="HAMP"/>
    <property type="match status" value="1"/>
</dbReference>
<accession>A0A292YT46</accession>
<dbReference type="CDD" id="cd06225">
    <property type="entry name" value="HAMP"/>
    <property type="match status" value="1"/>
</dbReference>
<dbReference type="PROSITE" id="PS50109">
    <property type="entry name" value="HIS_KIN"/>
    <property type="match status" value="1"/>
</dbReference>
<dbReference type="FunFam" id="3.30.565.10:FF:000006">
    <property type="entry name" value="Sensor histidine kinase WalK"/>
    <property type="match status" value="1"/>
</dbReference>
<dbReference type="Pfam" id="PF00512">
    <property type="entry name" value="HisKA"/>
    <property type="match status" value="1"/>
</dbReference>
<dbReference type="RefSeq" id="WP_096183663.1">
    <property type="nucleotide sequence ID" value="NZ_BDUF01000106.1"/>
</dbReference>
<keyword evidence="5" id="KW-0597">Phosphoprotein</keyword>
<dbReference type="Pfam" id="PF00672">
    <property type="entry name" value="HAMP"/>
    <property type="match status" value="1"/>
</dbReference>
<evidence type="ECO:0000256" key="12">
    <source>
        <dbReference type="SAM" id="Phobius"/>
    </source>
</evidence>
<keyword evidence="6" id="KW-0808">Transferase</keyword>
<evidence type="ECO:0000256" key="11">
    <source>
        <dbReference type="ARBA" id="ARBA00023136"/>
    </source>
</evidence>
<organism evidence="15 16">
    <name type="scientific">Effusibacillus lacus</name>
    <dbReference type="NCBI Taxonomy" id="1348429"/>
    <lineage>
        <taxon>Bacteria</taxon>
        <taxon>Bacillati</taxon>
        <taxon>Bacillota</taxon>
        <taxon>Bacilli</taxon>
        <taxon>Bacillales</taxon>
        <taxon>Alicyclobacillaceae</taxon>
        <taxon>Effusibacillus</taxon>
    </lineage>
</organism>
<dbReference type="SMART" id="SM00387">
    <property type="entry name" value="HATPase_c"/>
    <property type="match status" value="1"/>
</dbReference>
<dbReference type="GO" id="GO:0000155">
    <property type="term" value="F:phosphorelay sensor kinase activity"/>
    <property type="evidence" value="ECO:0007669"/>
    <property type="project" value="InterPro"/>
</dbReference>
<dbReference type="AlphaFoldDB" id="A0A292YT46"/>
<evidence type="ECO:0000256" key="5">
    <source>
        <dbReference type="ARBA" id="ARBA00022553"/>
    </source>
</evidence>
<dbReference type="EC" id="2.7.13.3" evidence="3"/>
<dbReference type="InterPro" id="IPR050736">
    <property type="entry name" value="Sensor_HK_Regulatory"/>
</dbReference>
<dbReference type="FunFam" id="1.10.287.130:FF:000001">
    <property type="entry name" value="Two-component sensor histidine kinase"/>
    <property type="match status" value="1"/>
</dbReference>
<dbReference type="InterPro" id="IPR036097">
    <property type="entry name" value="HisK_dim/P_sf"/>
</dbReference>
<evidence type="ECO:0000259" key="14">
    <source>
        <dbReference type="PROSITE" id="PS50885"/>
    </source>
</evidence>
<keyword evidence="16" id="KW-1185">Reference proteome</keyword>
<dbReference type="Gene3D" id="6.10.340.10">
    <property type="match status" value="1"/>
</dbReference>
<evidence type="ECO:0000256" key="1">
    <source>
        <dbReference type="ARBA" id="ARBA00000085"/>
    </source>
</evidence>
<feature type="transmembrane region" description="Helical" evidence="12">
    <location>
        <begin position="6"/>
        <end position="29"/>
    </location>
</feature>
<comment type="subcellular location">
    <subcellularLocation>
        <location evidence="2">Cell membrane</location>
        <topology evidence="2">Multi-pass membrane protein</topology>
    </subcellularLocation>
</comment>
<dbReference type="PRINTS" id="PR00344">
    <property type="entry name" value="BCTRLSENSOR"/>
</dbReference>
<dbReference type="Gene3D" id="1.10.287.130">
    <property type="match status" value="1"/>
</dbReference>
<evidence type="ECO:0000256" key="4">
    <source>
        <dbReference type="ARBA" id="ARBA00022475"/>
    </source>
</evidence>
<reference evidence="16" key="1">
    <citation type="submission" date="2017-07" db="EMBL/GenBank/DDBJ databases">
        <title>Draft genome sequence of Effusibacillus lacus strain skLN1.</title>
        <authorList>
            <person name="Watanabe M."/>
            <person name="Kojima H."/>
            <person name="Fukui M."/>
        </authorList>
    </citation>
    <scope>NUCLEOTIDE SEQUENCE [LARGE SCALE GENOMIC DNA]</scope>
    <source>
        <strain evidence="16">skLN1</strain>
    </source>
</reference>
<dbReference type="SUPFAM" id="SSF158472">
    <property type="entry name" value="HAMP domain-like"/>
    <property type="match status" value="1"/>
</dbReference>
<keyword evidence="9" id="KW-0067">ATP-binding</keyword>
<dbReference type="SUPFAM" id="SSF47384">
    <property type="entry name" value="Homodimeric domain of signal transducing histidine kinase"/>
    <property type="match status" value="1"/>
</dbReference>
<evidence type="ECO:0000256" key="2">
    <source>
        <dbReference type="ARBA" id="ARBA00004651"/>
    </source>
</evidence>